<dbReference type="PATRIC" id="fig|1053206.3.peg.2100"/>
<reference evidence="1 2" key="1">
    <citation type="submission" date="2012-04" db="EMBL/GenBank/DDBJ databases">
        <title>The Genome Sequence of Bacillus cereus HuA4-10.</title>
        <authorList>
            <consortium name="The Broad Institute Genome Sequencing Platform"/>
            <consortium name="The Broad Institute Genome Sequencing Center for Infectious Disease"/>
            <person name="Feldgarden M."/>
            <person name="Van der Auwera G.A."/>
            <person name="Mahillon J."/>
            <person name="Duprez V."/>
            <person name="Timmery S."/>
            <person name="Mattelet C."/>
            <person name="Dierick K."/>
            <person name="Sun M."/>
            <person name="Yu Z."/>
            <person name="Zhu L."/>
            <person name="Hu X."/>
            <person name="Shank E.B."/>
            <person name="Swiecicka I."/>
            <person name="Hansen B.M."/>
            <person name="Andrup L."/>
            <person name="Young S.K."/>
            <person name="Zeng Q."/>
            <person name="Gargeya S."/>
            <person name="Fitzgerald M."/>
            <person name="Haas B."/>
            <person name="Abouelleil A."/>
            <person name="Alvarado L."/>
            <person name="Arachchi H.M."/>
            <person name="Berlin A."/>
            <person name="Chapman S.B."/>
            <person name="Goldberg J."/>
            <person name="Griggs A."/>
            <person name="Gujja S."/>
            <person name="Hansen M."/>
            <person name="Howarth C."/>
            <person name="Imamovic A."/>
            <person name="Larimer J."/>
            <person name="McCowen C."/>
            <person name="Montmayeur A."/>
            <person name="Murphy C."/>
            <person name="Neiman D."/>
            <person name="Pearson M."/>
            <person name="Priest M."/>
            <person name="Roberts A."/>
            <person name="Saif S."/>
            <person name="Shea T."/>
            <person name="Sisk P."/>
            <person name="Sykes S."/>
            <person name="Wortman J."/>
            <person name="Nusbaum C."/>
            <person name="Birren B."/>
        </authorList>
    </citation>
    <scope>NUCLEOTIDE SEQUENCE [LARGE SCALE GENOMIC DNA]</scope>
    <source>
        <strain evidence="1 2">HuA4-10</strain>
    </source>
</reference>
<gene>
    <name evidence="1" type="ORF">IGC_02066</name>
</gene>
<protein>
    <submittedName>
        <fullName evidence="1">Uncharacterized protein</fullName>
    </submittedName>
</protein>
<accession>J8DRE3</accession>
<evidence type="ECO:0000313" key="1">
    <source>
        <dbReference type="EMBL" id="EJQ81827.1"/>
    </source>
</evidence>
<dbReference type="EMBL" id="AHEA01000018">
    <property type="protein sequence ID" value="EJQ81827.1"/>
    <property type="molecule type" value="Genomic_DNA"/>
</dbReference>
<name>J8DRE3_BACCE</name>
<comment type="caution">
    <text evidence="1">The sequence shown here is derived from an EMBL/GenBank/DDBJ whole genome shotgun (WGS) entry which is preliminary data.</text>
</comment>
<dbReference type="HOGENOM" id="CLU_3212189_0_0_9"/>
<dbReference type="AlphaFoldDB" id="J8DRE3"/>
<evidence type="ECO:0000313" key="2">
    <source>
        <dbReference type="Proteomes" id="UP000006977"/>
    </source>
</evidence>
<dbReference type="Proteomes" id="UP000006977">
    <property type="component" value="Unassembled WGS sequence"/>
</dbReference>
<proteinExistence type="predicted"/>
<organism evidence="1 2">
    <name type="scientific">Bacillus cereus HuA4-10</name>
    <dbReference type="NCBI Taxonomy" id="1053206"/>
    <lineage>
        <taxon>Bacteria</taxon>
        <taxon>Bacillati</taxon>
        <taxon>Bacillota</taxon>
        <taxon>Bacilli</taxon>
        <taxon>Bacillales</taxon>
        <taxon>Bacillaceae</taxon>
        <taxon>Bacillus</taxon>
        <taxon>Bacillus cereus group</taxon>
    </lineage>
</organism>
<sequence>MKHKLLILTIPVLLITGVDLKMMIQSLLIIQNVSSYNIRTYVLL</sequence>